<keyword evidence="14" id="KW-1185">Reference proteome</keyword>
<feature type="active site" description="Nucleophile" evidence="9">
    <location>
        <position position="263"/>
    </location>
</feature>
<dbReference type="InterPro" id="IPR036220">
    <property type="entry name" value="UDP-Glc/GDP-Man_DH_C_sf"/>
</dbReference>
<name>A0A840WWA0_9RHOB</name>
<feature type="binding site" evidence="11">
    <location>
        <position position="266"/>
    </location>
    <ligand>
        <name>NAD(+)</name>
        <dbReference type="ChEBI" id="CHEBI:57540"/>
    </ligand>
</feature>
<dbReference type="Pfam" id="PF00984">
    <property type="entry name" value="UDPG_MGDP_dh"/>
    <property type="match status" value="1"/>
</dbReference>
<reference evidence="13 14" key="1">
    <citation type="submission" date="2020-08" db="EMBL/GenBank/DDBJ databases">
        <title>Genomic Encyclopedia of Type Strains, Phase IV (KMG-IV): sequencing the most valuable type-strain genomes for metagenomic binning, comparative biology and taxonomic classification.</title>
        <authorList>
            <person name="Goeker M."/>
        </authorList>
    </citation>
    <scope>NUCLEOTIDE SEQUENCE [LARGE SCALE GENOMIC DNA]</scope>
    <source>
        <strain evidence="13 14">DSM 103377</strain>
    </source>
</reference>
<dbReference type="SUPFAM" id="SSF52413">
    <property type="entry name" value="UDP-glucose/GDP-mannose dehydrogenase C-terminal domain"/>
    <property type="match status" value="1"/>
</dbReference>
<evidence type="ECO:0000313" key="14">
    <source>
        <dbReference type="Proteomes" id="UP000553766"/>
    </source>
</evidence>
<dbReference type="PIRSF" id="PIRSF500134">
    <property type="entry name" value="UDPglc_DH_bac"/>
    <property type="match status" value="1"/>
</dbReference>
<evidence type="ECO:0000256" key="6">
    <source>
        <dbReference type="ARBA" id="ARBA00023027"/>
    </source>
</evidence>
<sequence>MRLAMIGTGYVGLVSGVCFSDFGHDVVCVDKDAGKIAKLEAGEVPIFEPGLDDLMARNVASGRLSFTLDLKAAVAAADAVFIAVGTPTRRGDGHADLTYVYAAAEEIAAALDGYTVVVTKSTVPVGTNRKVEEIIRKARPDAEFDVASNPEFLREGAAIEDFMRPDRVVVGVETDRAAEVMAGIYRPLSLREAPIITTDLESAEMIKYAANAFLATKITFINEIAALCEKVGADVKQVSKGMGLDNRIGGKFLHAGPGYGGSCFPKDTKALARIGQEHAAPMQIVETVIAVNEERKRAMTDKIMDLLDGSVNKKRIAVLGVTFKPETDDMRDAPSLTIVPALVGNGAEVRVTDPEGLKEGEALLPGVTWCEDAYAAAEDADAVVILTEWNAFRALDLDRLGSAMRSRAMADLRNIYDRKSLEALGFKYVGVGR</sequence>
<dbReference type="GO" id="GO:0006065">
    <property type="term" value="P:UDP-glucuronate biosynthetic process"/>
    <property type="evidence" value="ECO:0007669"/>
    <property type="project" value="UniProtKB-UniPathway"/>
</dbReference>
<keyword evidence="6 8" id="KW-0520">NAD</keyword>
<dbReference type="InterPro" id="IPR028357">
    <property type="entry name" value="UDPglc_DH_bac"/>
</dbReference>
<dbReference type="InterPro" id="IPR014026">
    <property type="entry name" value="UDP-Glc/GDP-Man_DH_dimer"/>
</dbReference>
<evidence type="ECO:0000256" key="7">
    <source>
        <dbReference type="ARBA" id="ARBA00047473"/>
    </source>
</evidence>
<dbReference type="InterPro" id="IPR001732">
    <property type="entry name" value="UDP-Glc/GDP-Man_DH_N"/>
</dbReference>
<feature type="binding site" evidence="10">
    <location>
        <begin position="252"/>
        <end position="256"/>
    </location>
    <ligand>
        <name>substrate</name>
    </ligand>
</feature>
<proteinExistence type="inferred from homology"/>
<comment type="pathway">
    <text evidence="1">Nucleotide-sugar biosynthesis; UDP-alpha-D-glucuronate biosynthesis; UDP-alpha-D-glucuronate from UDP-alpha-D-glucose: step 1/1.</text>
</comment>
<feature type="binding site" evidence="10">
    <location>
        <position position="260"/>
    </location>
    <ligand>
        <name>substrate</name>
    </ligand>
</feature>
<comment type="caution">
    <text evidence="13">The sequence shown here is derived from an EMBL/GenBank/DDBJ whole genome shotgun (WGS) entry which is preliminary data.</text>
</comment>
<comment type="similarity">
    <text evidence="2 8">Belongs to the UDP-glucose/GDP-mannose dehydrogenase family.</text>
</comment>
<dbReference type="Pfam" id="PF03721">
    <property type="entry name" value="UDPG_MGDP_dh_N"/>
    <property type="match status" value="1"/>
</dbReference>
<comment type="catalytic activity">
    <reaction evidence="7 8">
        <text>UDP-alpha-D-glucose + 2 NAD(+) + H2O = UDP-alpha-D-glucuronate + 2 NADH + 3 H(+)</text>
        <dbReference type="Rhea" id="RHEA:23596"/>
        <dbReference type="ChEBI" id="CHEBI:15377"/>
        <dbReference type="ChEBI" id="CHEBI:15378"/>
        <dbReference type="ChEBI" id="CHEBI:57540"/>
        <dbReference type="ChEBI" id="CHEBI:57945"/>
        <dbReference type="ChEBI" id="CHEBI:58052"/>
        <dbReference type="ChEBI" id="CHEBI:58885"/>
        <dbReference type="EC" id="1.1.1.22"/>
    </reaction>
</comment>
<evidence type="ECO:0000259" key="12">
    <source>
        <dbReference type="SMART" id="SM00984"/>
    </source>
</evidence>
<gene>
    <name evidence="13" type="ORF">FHS89_001472</name>
</gene>
<evidence type="ECO:0000256" key="3">
    <source>
        <dbReference type="ARBA" id="ARBA00012954"/>
    </source>
</evidence>
<dbReference type="AlphaFoldDB" id="A0A840WWA0"/>
<feature type="binding site" evidence="11">
    <location>
        <position position="86"/>
    </location>
    <ligand>
        <name>NAD(+)</name>
        <dbReference type="ChEBI" id="CHEBI:57540"/>
    </ligand>
</feature>
<evidence type="ECO:0000256" key="2">
    <source>
        <dbReference type="ARBA" id="ARBA00006601"/>
    </source>
</evidence>
<protein>
    <recommendedName>
        <fullName evidence="4 8">UDP-glucose 6-dehydrogenase</fullName>
        <ecNumber evidence="3 8">1.1.1.22</ecNumber>
    </recommendedName>
</protein>
<dbReference type="EMBL" id="JACIJS010000004">
    <property type="protein sequence ID" value="MBB5515460.1"/>
    <property type="molecule type" value="Genomic_DNA"/>
</dbReference>
<dbReference type="RefSeq" id="WP_184010098.1">
    <property type="nucleotide sequence ID" value="NZ_JACIJS010000004.1"/>
</dbReference>
<dbReference type="SUPFAM" id="SSF48179">
    <property type="entry name" value="6-phosphogluconate dehydrogenase C-terminal domain-like"/>
    <property type="match status" value="1"/>
</dbReference>
<feature type="binding site" evidence="11">
    <location>
        <position position="30"/>
    </location>
    <ligand>
        <name>NAD(+)</name>
        <dbReference type="ChEBI" id="CHEBI:57540"/>
    </ligand>
</feature>
<keyword evidence="5 8" id="KW-0560">Oxidoreductase</keyword>
<evidence type="ECO:0000256" key="1">
    <source>
        <dbReference type="ARBA" id="ARBA00004701"/>
    </source>
</evidence>
<evidence type="ECO:0000256" key="5">
    <source>
        <dbReference type="ARBA" id="ARBA00023002"/>
    </source>
</evidence>
<dbReference type="InterPro" id="IPR036291">
    <property type="entry name" value="NAD(P)-bd_dom_sf"/>
</dbReference>
<dbReference type="SUPFAM" id="SSF51735">
    <property type="entry name" value="NAD(P)-binding Rossmann-fold domains"/>
    <property type="match status" value="1"/>
</dbReference>
<feature type="binding site" evidence="11">
    <location>
        <position position="155"/>
    </location>
    <ligand>
        <name>NAD(+)</name>
        <dbReference type="ChEBI" id="CHEBI:57540"/>
    </ligand>
</feature>
<evidence type="ECO:0000256" key="8">
    <source>
        <dbReference type="PIRNR" id="PIRNR000124"/>
    </source>
</evidence>
<feature type="binding site" evidence="10">
    <location>
        <position position="324"/>
    </location>
    <ligand>
        <name>substrate</name>
    </ligand>
</feature>
<dbReference type="InterPro" id="IPR017476">
    <property type="entry name" value="UDP-Glc/GDP-Man"/>
</dbReference>
<dbReference type="Pfam" id="PF03720">
    <property type="entry name" value="UDPG_MGDP_dh_C"/>
    <property type="match status" value="1"/>
</dbReference>
<dbReference type="Gene3D" id="1.20.5.100">
    <property type="entry name" value="Cytochrome c1, transmembrane anchor, C-terminal"/>
    <property type="match status" value="1"/>
</dbReference>
<evidence type="ECO:0000256" key="4">
    <source>
        <dbReference type="ARBA" id="ARBA00015132"/>
    </source>
</evidence>
<accession>A0A840WWA0</accession>
<feature type="binding site" evidence="11">
    <location>
        <position position="122"/>
    </location>
    <ligand>
        <name>NAD(+)</name>
        <dbReference type="ChEBI" id="CHEBI:57540"/>
    </ligand>
</feature>
<dbReference type="UniPathway" id="UPA00038">
    <property type="reaction ID" value="UER00491"/>
</dbReference>
<feature type="binding site" evidence="10">
    <location>
        <begin position="152"/>
        <end position="155"/>
    </location>
    <ligand>
        <name>substrate</name>
    </ligand>
</feature>
<dbReference type="PIRSF" id="PIRSF000124">
    <property type="entry name" value="UDPglc_GDPman_dh"/>
    <property type="match status" value="1"/>
</dbReference>
<dbReference type="SMART" id="SM00984">
    <property type="entry name" value="UDPG_MGDP_dh_C"/>
    <property type="match status" value="1"/>
</dbReference>
<dbReference type="Proteomes" id="UP000553766">
    <property type="component" value="Unassembled WGS sequence"/>
</dbReference>
<dbReference type="InterPro" id="IPR014027">
    <property type="entry name" value="UDP-Glc/GDP-Man_DH_C"/>
</dbReference>
<dbReference type="PANTHER" id="PTHR43750">
    <property type="entry name" value="UDP-GLUCOSE 6-DEHYDROGENASE TUAD"/>
    <property type="match status" value="1"/>
</dbReference>
<dbReference type="NCBIfam" id="TIGR03026">
    <property type="entry name" value="NDP-sugDHase"/>
    <property type="match status" value="1"/>
</dbReference>
<dbReference type="InterPro" id="IPR008927">
    <property type="entry name" value="6-PGluconate_DH-like_C_sf"/>
</dbReference>
<evidence type="ECO:0000256" key="11">
    <source>
        <dbReference type="PIRSR" id="PIRSR500134-3"/>
    </source>
</evidence>
<evidence type="ECO:0000256" key="9">
    <source>
        <dbReference type="PIRSR" id="PIRSR500134-1"/>
    </source>
</evidence>
<dbReference type="GO" id="GO:0051287">
    <property type="term" value="F:NAD binding"/>
    <property type="evidence" value="ECO:0007669"/>
    <property type="project" value="InterPro"/>
</dbReference>
<feature type="binding site" evidence="10">
    <location>
        <position position="207"/>
    </location>
    <ligand>
        <name>substrate</name>
    </ligand>
</feature>
<feature type="binding site" evidence="11">
    <location>
        <position position="35"/>
    </location>
    <ligand>
        <name>NAD(+)</name>
        <dbReference type="ChEBI" id="CHEBI:57540"/>
    </ligand>
</feature>
<dbReference type="PANTHER" id="PTHR43750:SF3">
    <property type="entry name" value="UDP-GLUCOSE 6-DEHYDROGENASE TUAD"/>
    <property type="match status" value="1"/>
</dbReference>
<evidence type="ECO:0000313" key="13">
    <source>
        <dbReference type="EMBL" id="MBB5515460.1"/>
    </source>
</evidence>
<dbReference type="GO" id="GO:0000271">
    <property type="term" value="P:polysaccharide biosynthetic process"/>
    <property type="evidence" value="ECO:0007669"/>
    <property type="project" value="InterPro"/>
</dbReference>
<organism evidence="13 14">
    <name type="scientific">Rubricella aquisinus</name>
    <dbReference type="NCBI Taxonomy" id="2028108"/>
    <lineage>
        <taxon>Bacteria</taxon>
        <taxon>Pseudomonadati</taxon>
        <taxon>Pseudomonadota</taxon>
        <taxon>Alphaproteobacteria</taxon>
        <taxon>Rhodobacterales</taxon>
        <taxon>Paracoccaceae</taxon>
        <taxon>Rubricella</taxon>
    </lineage>
</organism>
<evidence type="ECO:0000256" key="10">
    <source>
        <dbReference type="PIRSR" id="PIRSR500134-2"/>
    </source>
</evidence>
<feature type="binding site" evidence="11">
    <location>
        <position position="331"/>
    </location>
    <ligand>
        <name>NAD(+)</name>
        <dbReference type="ChEBI" id="CHEBI:57540"/>
    </ligand>
</feature>
<dbReference type="GO" id="GO:0003979">
    <property type="term" value="F:UDP-glucose 6-dehydrogenase activity"/>
    <property type="evidence" value="ECO:0007669"/>
    <property type="project" value="UniProtKB-EC"/>
</dbReference>
<feature type="domain" description="UDP-glucose/GDP-mannose dehydrogenase C-terminal" evidence="12">
    <location>
        <begin position="317"/>
        <end position="418"/>
    </location>
</feature>
<dbReference type="EC" id="1.1.1.22" evidence="3 8"/>
<dbReference type="Gene3D" id="3.40.50.720">
    <property type="entry name" value="NAD(P)-binding Rossmann-like Domain"/>
    <property type="match status" value="2"/>
</dbReference>